<dbReference type="Gene3D" id="3.40.50.300">
    <property type="entry name" value="P-loop containing nucleotide triphosphate hydrolases"/>
    <property type="match status" value="1"/>
</dbReference>
<accession>A0A3P6QLK2</accession>
<evidence type="ECO:0000256" key="2">
    <source>
        <dbReference type="ARBA" id="ARBA00022840"/>
    </source>
</evidence>
<evidence type="ECO:0000313" key="4">
    <source>
        <dbReference type="EMBL" id="VDK33464.1"/>
    </source>
</evidence>
<keyword evidence="1" id="KW-0547">Nucleotide-binding</keyword>
<dbReference type="InterPro" id="IPR050173">
    <property type="entry name" value="ABC_transporter_C-like"/>
</dbReference>
<feature type="domain" description="ABC transporter" evidence="3">
    <location>
        <begin position="2"/>
        <end position="118"/>
    </location>
</feature>
<dbReference type="OrthoDB" id="6500128at2759"/>
<gene>
    <name evidence="4" type="ORF">DILT_LOCUS497</name>
</gene>
<dbReference type="GO" id="GO:0042626">
    <property type="term" value="F:ATPase-coupled transmembrane transporter activity"/>
    <property type="evidence" value="ECO:0007669"/>
    <property type="project" value="TreeGrafter"/>
</dbReference>
<dbReference type="InterPro" id="IPR027417">
    <property type="entry name" value="P-loop_NTPase"/>
</dbReference>
<name>A0A3P6QLK2_DIBLA</name>
<dbReference type="Pfam" id="PF00005">
    <property type="entry name" value="ABC_tran"/>
    <property type="match status" value="1"/>
</dbReference>
<dbReference type="GO" id="GO:0016020">
    <property type="term" value="C:membrane"/>
    <property type="evidence" value="ECO:0007669"/>
    <property type="project" value="TreeGrafter"/>
</dbReference>
<protein>
    <recommendedName>
        <fullName evidence="3">ABC transporter domain-containing protein</fullName>
    </recommendedName>
</protein>
<dbReference type="InterPro" id="IPR003439">
    <property type="entry name" value="ABC_transporter-like_ATP-bd"/>
</dbReference>
<dbReference type="GO" id="GO:0016887">
    <property type="term" value="F:ATP hydrolysis activity"/>
    <property type="evidence" value="ECO:0007669"/>
    <property type="project" value="InterPro"/>
</dbReference>
<dbReference type="PANTHER" id="PTHR24223">
    <property type="entry name" value="ATP-BINDING CASSETTE SUB-FAMILY C"/>
    <property type="match status" value="1"/>
</dbReference>
<evidence type="ECO:0000259" key="3">
    <source>
        <dbReference type="Pfam" id="PF00005"/>
    </source>
</evidence>
<evidence type="ECO:0000256" key="1">
    <source>
        <dbReference type="ARBA" id="ARBA00022741"/>
    </source>
</evidence>
<keyword evidence="5" id="KW-1185">Reference proteome</keyword>
<evidence type="ECO:0000313" key="5">
    <source>
        <dbReference type="Proteomes" id="UP000281553"/>
    </source>
</evidence>
<sequence>MVAVVGSVGAGKSSLLSACLGELYRRSGIAQQWFCPFCQATLAYTSQSAWIQQQSLRENIIFGTPYDPALYATVIEACQLDEDIRHLPDGDATAVGERGLTLSGGQKQRVALARAVYQWLSSCDRVLVLDNGNVAYFGTFKVSPQT</sequence>
<organism evidence="4 5">
    <name type="scientific">Dibothriocephalus latus</name>
    <name type="common">Fish tapeworm</name>
    <name type="synonym">Diphyllobothrium latum</name>
    <dbReference type="NCBI Taxonomy" id="60516"/>
    <lineage>
        <taxon>Eukaryota</taxon>
        <taxon>Metazoa</taxon>
        <taxon>Spiralia</taxon>
        <taxon>Lophotrochozoa</taxon>
        <taxon>Platyhelminthes</taxon>
        <taxon>Cestoda</taxon>
        <taxon>Eucestoda</taxon>
        <taxon>Diphyllobothriidea</taxon>
        <taxon>Diphyllobothriidae</taxon>
        <taxon>Dibothriocephalus</taxon>
    </lineage>
</organism>
<proteinExistence type="predicted"/>
<dbReference type="EMBL" id="UYRU01002120">
    <property type="protein sequence ID" value="VDK33464.1"/>
    <property type="molecule type" value="Genomic_DNA"/>
</dbReference>
<dbReference type="SUPFAM" id="SSF52540">
    <property type="entry name" value="P-loop containing nucleoside triphosphate hydrolases"/>
    <property type="match status" value="1"/>
</dbReference>
<dbReference type="Proteomes" id="UP000281553">
    <property type="component" value="Unassembled WGS sequence"/>
</dbReference>
<reference evidence="4 5" key="1">
    <citation type="submission" date="2018-11" db="EMBL/GenBank/DDBJ databases">
        <authorList>
            <consortium name="Pathogen Informatics"/>
        </authorList>
    </citation>
    <scope>NUCLEOTIDE SEQUENCE [LARGE SCALE GENOMIC DNA]</scope>
</reference>
<dbReference type="AlphaFoldDB" id="A0A3P6QLK2"/>
<dbReference type="GO" id="GO:0005524">
    <property type="term" value="F:ATP binding"/>
    <property type="evidence" value="ECO:0007669"/>
    <property type="project" value="UniProtKB-KW"/>
</dbReference>
<keyword evidence="2" id="KW-0067">ATP-binding</keyword>